<evidence type="ECO:0000256" key="2">
    <source>
        <dbReference type="SAM" id="Phobius"/>
    </source>
</evidence>
<gene>
    <name evidence="3" type="ORF">SAMEA4029009_CIC11G00000002050</name>
</gene>
<feature type="transmembrane region" description="Helical" evidence="2">
    <location>
        <begin position="139"/>
        <end position="164"/>
    </location>
</feature>
<keyword evidence="2" id="KW-0812">Transmembrane</keyword>
<protein>
    <submittedName>
        <fullName evidence="3">CIC11C00000002050</fullName>
    </submittedName>
</protein>
<feature type="compositionally biased region" description="Low complexity" evidence="1">
    <location>
        <begin position="11"/>
        <end position="22"/>
    </location>
</feature>
<feature type="region of interest" description="Disordered" evidence="1">
    <location>
        <begin position="1"/>
        <end position="27"/>
    </location>
</feature>
<evidence type="ECO:0000256" key="1">
    <source>
        <dbReference type="SAM" id="MobiDB-lite"/>
    </source>
</evidence>
<sequence>MVDEELENLMTPESEIPESTPEYVPSSSHNQKIKVKFLIASRWKVREYIAEFWLHPSTTLFEACNTANRQLAYDLNASSESSNRKLASGLKATTCDVVFIRPRVLAGDLNQTIGEVVTDQFLCFSNSIDCFRIQDMSEWVVALQIFGGLLGLIFFSFIFAGLWYKYFGEK</sequence>
<reference evidence="3 4" key="1">
    <citation type="submission" date="2016-10" db="EMBL/GenBank/DDBJ databases">
        <authorList>
            <person name="de Groot N.N."/>
        </authorList>
    </citation>
    <scope>NUCLEOTIDE SEQUENCE [LARGE SCALE GENOMIC DNA]</scope>
    <source>
        <strain evidence="3 4">PYCC 4715</strain>
    </source>
</reference>
<name>A0A1L0DTH2_9ASCO</name>
<dbReference type="EMBL" id="LT635767">
    <property type="protein sequence ID" value="SGZ55662.1"/>
    <property type="molecule type" value="Genomic_DNA"/>
</dbReference>
<organism evidence="3 4">
    <name type="scientific">Sungouiella intermedia</name>
    <dbReference type="NCBI Taxonomy" id="45354"/>
    <lineage>
        <taxon>Eukaryota</taxon>
        <taxon>Fungi</taxon>
        <taxon>Dikarya</taxon>
        <taxon>Ascomycota</taxon>
        <taxon>Saccharomycotina</taxon>
        <taxon>Pichiomycetes</taxon>
        <taxon>Metschnikowiaceae</taxon>
        <taxon>Sungouiella</taxon>
    </lineage>
</organism>
<evidence type="ECO:0000313" key="3">
    <source>
        <dbReference type="EMBL" id="SGZ55662.1"/>
    </source>
</evidence>
<accession>A0A1L0DTH2</accession>
<keyword evidence="2" id="KW-0472">Membrane</keyword>
<keyword evidence="2" id="KW-1133">Transmembrane helix</keyword>
<proteinExistence type="predicted"/>
<dbReference type="Proteomes" id="UP000182259">
    <property type="component" value="Chromosome IV"/>
</dbReference>
<evidence type="ECO:0000313" key="4">
    <source>
        <dbReference type="Proteomes" id="UP000182259"/>
    </source>
</evidence>
<dbReference type="AlphaFoldDB" id="A0A1L0DTH2"/>